<reference evidence="2" key="2">
    <citation type="submission" date="2020-09" db="EMBL/GenBank/DDBJ databases">
        <authorList>
            <person name="Sun Q."/>
            <person name="Kim S."/>
        </authorList>
    </citation>
    <scope>NUCLEOTIDE SEQUENCE</scope>
    <source>
        <strain evidence="2">KCTC 32422</strain>
    </source>
</reference>
<reference evidence="2" key="1">
    <citation type="journal article" date="2014" name="Int. J. Syst. Evol. Microbiol.">
        <title>Complete genome sequence of Corynebacterium casei LMG S-19264T (=DSM 44701T), isolated from a smear-ripened cheese.</title>
        <authorList>
            <consortium name="US DOE Joint Genome Institute (JGI-PGF)"/>
            <person name="Walter F."/>
            <person name="Albersmeier A."/>
            <person name="Kalinowski J."/>
            <person name="Ruckert C."/>
        </authorList>
    </citation>
    <scope>NUCLEOTIDE SEQUENCE</scope>
    <source>
        <strain evidence="2">KCTC 32422</strain>
    </source>
</reference>
<sequence>MWVLHAMVSTTLMGIGVTAVLAANLPGWQPIAIAAAIGFVVALPVSWLVARKIETLTAPKG</sequence>
<evidence type="ECO:0000256" key="1">
    <source>
        <dbReference type="SAM" id="Phobius"/>
    </source>
</evidence>
<keyword evidence="3" id="KW-1185">Reference proteome</keyword>
<name>A0A918RQZ0_9SPHN</name>
<keyword evidence="1" id="KW-1133">Transmembrane helix</keyword>
<proteinExistence type="predicted"/>
<dbReference type="AlphaFoldDB" id="A0A918RQZ0"/>
<protein>
    <recommendedName>
        <fullName evidence="4">CTP synthetase</fullName>
    </recommendedName>
</protein>
<evidence type="ECO:0008006" key="4">
    <source>
        <dbReference type="Google" id="ProtNLM"/>
    </source>
</evidence>
<organism evidence="2 3">
    <name type="scientific">Novosphingobium arvoryzae</name>
    <dbReference type="NCBI Taxonomy" id="1256514"/>
    <lineage>
        <taxon>Bacteria</taxon>
        <taxon>Pseudomonadati</taxon>
        <taxon>Pseudomonadota</taxon>
        <taxon>Alphaproteobacteria</taxon>
        <taxon>Sphingomonadales</taxon>
        <taxon>Sphingomonadaceae</taxon>
        <taxon>Novosphingobium</taxon>
    </lineage>
</organism>
<keyword evidence="1" id="KW-0472">Membrane</keyword>
<evidence type="ECO:0000313" key="3">
    <source>
        <dbReference type="Proteomes" id="UP000634139"/>
    </source>
</evidence>
<accession>A0A918RQZ0</accession>
<comment type="caution">
    <text evidence="2">The sequence shown here is derived from an EMBL/GenBank/DDBJ whole genome shotgun (WGS) entry which is preliminary data.</text>
</comment>
<feature type="transmembrane region" description="Helical" evidence="1">
    <location>
        <begin position="32"/>
        <end position="50"/>
    </location>
</feature>
<keyword evidence="1" id="KW-0812">Transmembrane</keyword>
<dbReference type="Proteomes" id="UP000634139">
    <property type="component" value="Unassembled WGS sequence"/>
</dbReference>
<gene>
    <name evidence="2" type="ORF">GCM10011617_28540</name>
</gene>
<evidence type="ECO:0000313" key="2">
    <source>
        <dbReference type="EMBL" id="GHA05865.1"/>
    </source>
</evidence>
<dbReference type="EMBL" id="BMZD01000009">
    <property type="protein sequence ID" value="GHA05865.1"/>
    <property type="molecule type" value="Genomic_DNA"/>
</dbReference>